<keyword evidence="1" id="KW-0812">Transmembrane</keyword>
<keyword evidence="1" id="KW-1133">Transmembrane helix</keyword>
<dbReference type="AlphaFoldDB" id="A0A380YM43"/>
<evidence type="ECO:0000313" key="3">
    <source>
        <dbReference type="Proteomes" id="UP000254424"/>
    </source>
</evidence>
<name>A0A380YM43_9BACE</name>
<reference evidence="2 3" key="1">
    <citation type="submission" date="2018-06" db="EMBL/GenBank/DDBJ databases">
        <authorList>
            <consortium name="Pathogen Informatics"/>
            <person name="Doyle S."/>
        </authorList>
    </citation>
    <scope>NUCLEOTIDE SEQUENCE [LARGE SCALE GENOMIC DNA]</scope>
    <source>
        <strain evidence="2 3">NCTC11155</strain>
    </source>
</reference>
<evidence type="ECO:0000256" key="1">
    <source>
        <dbReference type="SAM" id="Phobius"/>
    </source>
</evidence>
<organism evidence="2 3">
    <name type="scientific">Bacteroides eggerthii</name>
    <dbReference type="NCBI Taxonomy" id="28111"/>
    <lineage>
        <taxon>Bacteria</taxon>
        <taxon>Pseudomonadati</taxon>
        <taxon>Bacteroidota</taxon>
        <taxon>Bacteroidia</taxon>
        <taxon>Bacteroidales</taxon>
        <taxon>Bacteroidaceae</taxon>
        <taxon>Bacteroides</taxon>
    </lineage>
</organism>
<feature type="transmembrane region" description="Helical" evidence="1">
    <location>
        <begin position="26"/>
        <end position="48"/>
    </location>
</feature>
<dbReference type="OrthoDB" id="1047168at2"/>
<accession>A0A380YM43</accession>
<dbReference type="STRING" id="483216.BACEGG_02255"/>
<dbReference type="Proteomes" id="UP000254424">
    <property type="component" value="Unassembled WGS sequence"/>
</dbReference>
<sequence length="605" mass="65831">MVTTITRILNVLRTSAPKRFFAQRHLFTPILMLVSAFLLTACTGQLTLPGEDESGETSPEVLVGKPIQIDNALSASAVTRADGAVTTDSDFPQVGSTMTVFLTIPAADTPDHKPRRLQSNYTCTYRNYDDVAHIVTSATWTADDTDGNSPLCWQYADARHIFAAISPAIPLTEYSVSNADGTENPLPAATFTLPGTFDEQSCEYWRSLRSTYRACIVEKPTATPIELKMRKALTEVEIACDPSMCNEVMLYQVPRTAFFNPTTGEVTSLRGGITATLSDDGNGAADSDKFIPDYTIGGELVATGNITAYKVDALGLFYRVLLLPTAYYESGDNRCDGSGSLSYFFTDRDGISHLYKNDIHAGMDTNGNPVADGGFCPGSVLQIINSVFTDGSYGIKLLHCDGTYTGGTKIIHELNALKKLGTEAELYIIYLTGPLGEREQEIMQVLAGVAQATEIVEVYVEQVHEITDGLFKDCNKTSTLGFPKATTIGSKITAGSESRMYVCYLPAAKKIASDAFSGCKGFSLCLSGIDENGSFFLPEYSKDTDTQINNLHLIDFPENYFKAAEGASLDDERQKQLEKCMKFIGTKDSRLISTGRYDSSEKTGQ</sequence>
<dbReference type="RefSeq" id="WP_004290579.1">
    <property type="nucleotide sequence ID" value="NZ_CABKNQ010000018.1"/>
</dbReference>
<gene>
    <name evidence="2" type="ORF">NCTC11155_01572</name>
</gene>
<proteinExistence type="predicted"/>
<dbReference type="EMBL" id="UFSX01000001">
    <property type="protein sequence ID" value="SUV29583.1"/>
    <property type="molecule type" value="Genomic_DNA"/>
</dbReference>
<evidence type="ECO:0000313" key="2">
    <source>
        <dbReference type="EMBL" id="SUV29583.1"/>
    </source>
</evidence>
<protein>
    <submittedName>
        <fullName evidence="2">Uncharacterized protein</fullName>
    </submittedName>
</protein>
<keyword evidence="1" id="KW-0472">Membrane</keyword>
<dbReference type="GeneID" id="93071475"/>